<accession>A0A1S8ASV3</accession>
<sequence length="150" mass="16047">MSQPTAATEPGPSILAERTLLGIFVHFIAILPFVGFVATAVIYLVSTHEFTRANARNALNWHLLVGGSFLATFVLLFGLDALFESVPVPGLLETAVFVPVFLLTFGAIALGFLSVFVWIVAMAKAIFGEAWEYPFAPAFVGADADGDRPS</sequence>
<dbReference type="InterPro" id="IPR019109">
    <property type="entry name" value="MamF_MmsF"/>
</dbReference>
<comment type="subcellular location">
    <subcellularLocation>
        <location evidence="1">Membrane</location>
        <topology evidence="1">Multi-pass membrane protein</topology>
    </subcellularLocation>
</comment>
<gene>
    <name evidence="6" type="ORF">A6E15_02765</name>
</gene>
<evidence type="ECO:0000256" key="2">
    <source>
        <dbReference type="ARBA" id="ARBA00022692"/>
    </source>
</evidence>
<comment type="caution">
    <text evidence="6">The sequence shown here is derived from an EMBL/GenBank/DDBJ whole genome shotgun (WGS) entry which is preliminary data.</text>
</comment>
<feature type="transmembrane region" description="Helical" evidence="5">
    <location>
        <begin position="58"/>
        <end position="77"/>
    </location>
</feature>
<evidence type="ECO:0000256" key="3">
    <source>
        <dbReference type="ARBA" id="ARBA00022989"/>
    </source>
</evidence>
<organism evidence="6 7">
    <name type="scientific">Natrinema saccharevitans</name>
    <dbReference type="NCBI Taxonomy" id="301967"/>
    <lineage>
        <taxon>Archaea</taxon>
        <taxon>Methanobacteriati</taxon>
        <taxon>Methanobacteriota</taxon>
        <taxon>Stenosarchaea group</taxon>
        <taxon>Halobacteria</taxon>
        <taxon>Halobacteriales</taxon>
        <taxon>Natrialbaceae</taxon>
        <taxon>Natrinema</taxon>
    </lineage>
</organism>
<keyword evidence="2 5" id="KW-0812">Transmembrane</keyword>
<keyword evidence="7" id="KW-1185">Reference proteome</keyword>
<keyword evidence="3 5" id="KW-1133">Transmembrane helix</keyword>
<evidence type="ECO:0000313" key="7">
    <source>
        <dbReference type="Proteomes" id="UP000189370"/>
    </source>
</evidence>
<name>A0A1S8ASV3_9EURY</name>
<dbReference type="OrthoDB" id="187449at2157"/>
<evidence type="ECO:0000256" key="4">
    <source>
        <dbReference type="ARBA" id="ARBA00023136"/>
    </source>
</evidence>
<evidence type="ECO:0000313" key="6">
    <source>
        <dbReference type="EMBL" id="OLZ39968.1"/>
    </source>
</evidence>
<reference evidence="7" key="1">
    <citation type="submission" date="2016-04" db="EMBL/GenBank/DDBJ databases">
        <authorList>
            <person name="Chen S.-C."/>
            <person name="Lai M.-C."/>
        </authorList>
    </citation>
    <scope>NUCLEOTIDE SEQUENCE [LARGE SCALE GENOMIC DNA]</scope>
    <source>
        <strain evidence="7">AB14</strain>
    </source>
</reference>
<dbReference type="AlphaFoldDB" id="A0A1S8ASV3"/>
<dbReference type="Proteomes" id="UP000189370">
    <property type="component" value="Unassembled WGS sequence"/>
</dbReference>
<proteinExistence type="predicted"/>
<dbReference type="RefSeq" id="WP_076143438.1">
    <property type="nucleotide sequence ID" value="NZ_LWLN01000001.1"/>
</dbReference>
<feature type="transmembrane region" description="Helical" evidence="5">
    <location>
        <begin position="20"/>
        <end position="46"/>
    </location>
</feature>
<feature type="transmembrane region" description="Helical" evidence="5">
    <location>
        <begin position="97"/>
        <end position="121"/>
    </location>
</feature>
<dbReference type="EMBL" id="LWLN01000001">
    <property type="protein sequence ID" value="OLZ39968.1"/>
    <property type="molecule type" value="Genomic_DNA"/>
</dbReference>
<evidence type="ECO:0000256" key="1">
    <source>
        <dbReference type="ARBA" id="ARBA00004141"/>
    </source>
</evidence>
<evidence type="ECO:0000256" key="5">
    <source>
        <dbReference type="SAM" id="Phobius"/>
    </source>
</evidence>
<keyword evidence="4 5" id="KW-0472">Membrane</keyword>
<protein>
    <submittedName>
        <fullName evidence="6">Uncharacterized protein</fullName>
    </submittedName>
</protein>
<dbReference type="Pfam" id="PF09685">
    <property type="entry name" value="MamF_MmsF"/>
    <property type="match status" value="1"/>
</dbReference>